<reference evidence="2 3" key="1">
    <citation type="submission" date="2018-01" db="EMBL/GenBank/DDBJ databases">
        <title>Draft Genome Sequence of Salmonella Enteritidis Phage SE131.</title>
        <authorList>
            <person name="Kim Y."/>
            <person name="Han B.K."/>
            <person name="Kim H."/>
            <person name="Kim D."/>
        </authorList>
    </citation>
    <scope>NUCLEOTIDE SEQUENCE [LARGE SCALE GENOMIC DNA]</scope>
</reference>
<dbReference type="EMBL" id="MG873442">
    <property type="protein sequence ID" value="AVJ48206.1"/>
    <property type="molecule type" value="Genomic_DNA"/>
</dbReference>
<organism evidence="2 3">
    <name type="scientific">Salmonella phage SE131</name>
    <dbReference type="NCBI Taxonomy" id="2081631"/>
    <lineage>
        <taxon>Viruses</taxon>
        <taxon>Duplodnaviria</taxon>
        <taxon>Heunggongvirae</taxon>
        <taxon>Uroviricota</taxon>
        <taxon>Caudoviricetes</taxon>
        <taxon>Grimontviridae</taxon>
        <taxon>Moazamivirus</taxon>
        <taxon>Moazamivirus SE131</taxon>
    </lineage>
</organism>
<dbReference type="Proteomes" id="UP000240649">
    <property type="component" value="Segment"/>
</dbReference>
<sequence length="46" mass="5433">MASRTYTMRELKKGSPKRGKNKEYVTITVKEWKCRDCQSSSLEYSQ</sequence>
<evidence type="ECO:0000256" key="1">
    <source>
        <dbReference type="SAM" id="MobiDB-lite"/>
    </source>
</evidence>
<accession>A0A2P1CAE8</accession>
<feature type="region of interest" description="Disordered" evidence="1">
    <location>
        <begin position="1"/>
        <end position="21"/>
    </location>
</feature>
<keyword evidence="3" id="KW-1185">Reference proteome</keyword>
<protein>
    <submittedName>
        <fullName evidence="2">Uncharacterized protein</fullName>
    </submittedName>
</protein>
<dbReference type="GeneID" id="77948325"/>
<name>A0A2P1CAE8_9CAUD</name>
<proteinExistence type="predicted"/>
<evidence type="ECO:0000313" key="3">
    <source>
        <dbReference type="Proteomes" id="UP000240649"/>
    </source>
</evidence>
<dbReference type="KEGG" id="vg:77948325"/>
<dbReference type="RefSeq" id="YP_010672055.1">
    <property type="nucleotide sequence ID" value="NC_070974.1"/>
</dbReference>
<evidence type="ECO:0000313" key="2">
    <source>
        <dbReference type="EMBL" id="AVJ48206.1"/>
    </source>
</evidence>